<name>A0A853CZ39_9MICO</name>
<feature type="DNA-binding region" description="H-T-H motif" evidence="4">
    <location>
        <begin position="43"/>
        <end position="62"/>
    </location>
</feature>
<dbReference type="AlphaFoldDB" id="A0A853CZ39"/>
<evidence type="ECO:0000313" key="7">
    <source>
        <dbReference type="Proteomes" id="UP000578352"/>
    </source>
</evidence>
<feature type="domain" description="HTH tetR-type" evidence="5">
    <location>
        <begin position="20"/>
        <end position="80"/>
    </location>
</feature>
<comment type="caution">
    <text evidence="6">The sequence shown here is derived from an EMBL/GenBank/DDBJ whole genome shotgun (WGS) entry which is preliminary data.</text>
</comment>
<evidence type="ECO:0000256" key="3">
    <source>
        <dbReference type="ARBA" id="ARBA00023163"/>
    </source>
</evidence>
<dbReference type="Gene3D" id="1.10.357.10">
    <property type="entry name" value="Tetracycline Repressor, domain 2"/>
    <property type="match status" value="1"/>
</dbReference>
<evidence type="ECO:0000259" key="5">
    <source>
        <dbReference type="PROSITE" id="PS50977"/>
    </source>
</evidence>
<dbReference type="PROSITE" id="PS01081">
    <property type="entry name" value="HTH_TETR_1"/>
    <property type="match status" value="1"/>
</dbReference>
<reference evidence="6 7" key="1">
    <citation type="submission" date="2020-07" db="EMBL/GenBank/DDBJ databases">
        <title>Sequencing the genomes of 1000 actinobacteria strains.</title>
        <authorList>
            <person name="Klenk H.-P."/>
        </authorList>
    </citation>
    <scope>NUCLEOTIDE SEQUENCE [LARGE SCALE GENOMIC DNA]</scope>
    <source>
        <strain evidence="6 7">DSM 15165</strain>
    </source>
</reference>
<proteinExistence type="predicted"/>
<dbReference type="Proteomes" id="UP000578352">
    <property type="component" value="Unassembled WGS sequence"/>
</dbReference>
<dbReference type="SUPFAM" id="SSF46689">
    <property type="entry name" value="Homeodomain-like"/>
    <property type="match status" value="1"/>
</dbReference>
<dbReference type="Pfam" id="PF00440">
    <property type="entry name" value="TetR_N"/>
    <property type="match status" value="1"/>
</dbReference>
<evidence type="ECO:0000256" key="2">
    <source>
        <dbReference type="ARBA" id="ARBA00023125"/>
    </source>
</evidence>
<evidence type="ECO:0000256" key="4">
    <source>
        <dbReference type="PROSITE-ProRule" id="PRU00335"/>
    </source>
</evidence>
<dbReference type="InterPro" id="IPR023772">
    <property type="entry name" value="DNA-bd_HTH_TetR-type_CS"/>
</dbReference>
<gene>
    <name evidence="6" type="ORF">HNR13_003450</name>
</gene>
<evidence type="ECO:0000256" key="1">
    <source>
        <dbReference type="ARBA" id="ARBA00023015"/>
    </source>
</evidence>
<sequence>MTAEIGTSEGELGLRERKRIATRRAIQFAALELATERGFDHVTVDEISHAANVSPRTFFNYFPSKESAIIGELPELPDEASIERFIEAGPAEPILDGMGRLLIAAIETGDLDGGLDGAHEGENAASAKELHALRRSLLKGNPELFAQRMASMHKFEDALSAVVQRRLAHDEPALADDEETLHQRARLVTYVAFAGMRHAWSCWADHGGVEPLADRLRSSFAELQALGGQLR</sequence>
<dbReference type="PROSITE" id="PS50977">
    <property type="entry name" value="HTH_TETR_2"/>
    <property type="match status" value="1"/>
</dbReference>
<dbReference type="GO" id="GO:0003700">
    <property type="term" value="F:DNA-binding transcription factor activity"/>
    <property type="evidence" value="ECO:0007669"/>
    <property type="project" value="TreeGrafter"/>
</dbReference>
<accession>A0A853CZ39</accession>
<keyword evidence="3" id="KW-0804">Transcription</keyword>
<keyword evidence="2 4" id="KW-0238">DNA-binding</keyword>
<dbReference type="InterPro" id="IPR050109">
    <property type="entry name" value="HTH-type_TetR-like_transc_reg"/>
</dbReference>
<dbReference type="Gene3D" id="1.10.10.60">
    <property type="entry name" value="Homeodomain-like"/>
    <property type="match status" value="1"/>
</dbReference>
<keyword evidence="1" id="KW-0805">Transcription regulation</keyword>
<dbReference type="InterPro" id="IPR009057">
    <property type="entry name" value="Homeodomain-like_sf"/>
</dbReference>
<protein>
    <submittedName>
        <fullName evidence="6">AcrR family transcriptional regulator</fullName>
    </submittedName>
</protein>
<evidence type="ECO:0000313" key="6">
    <source>
        <dbReference type="EMBL" id="NYJ25163.1"/>
    </source>
</evidence>
<dbReference type="InterPro" id="IPR001647">
    <property type="entry name" value="HTH_TetR"/>
</dbReference>
<dbReference type="RefSeq" id="WP_343063598.1">
    <property type="nucleotide sequence ID" value="NZ_BAABEH010000001.1"/>
</dbReference>
<dbReference type="GO" id="GO:0000976">
    <property type="term" value="F:transcription cis-regulatory region binding"/>
    <property type="evidence" value="ECO:0007669"/>
    <property type="project" value="TreeGrafter"/>
</dbReference>
<organism evidence="6 7">
    <name type="scientific">Leifsonia shinshuensis</name>
    <dbReference type="NCBI Taxonomy" id="150026"/>
    <lineage>
        <taxon>Bacteria</taxon>
        <taxon>Bacillati</taxon>
        <taxon>Actinomycetota</taxon>
        <taxon>Actinomycetes</taxon>
        <taxon>Micrococcales</taxon>
        <taxon>Microbacteriaceae</taxon>
        <taxon>Leifsonia</taxon>
    </lineage>
</organism>
<dbReference type="PANTHER" id="PTHR30055">
    <property type="entry name" value="HTH-TYPE TRANSCRIPTIONAL REGULATOR RUTR"/>
    <property type="match status" value="1"/>
</dbReference>
<dbReference type="PANTHER" id="PTHR30055:SF238">
    <property type="entry name" value="MYCOFACTOCIN BIOSYNTHESIS TRANSCRIPTIONAL REGULATOR MFTR-RELATED"/>
    <property type="match status" value="1"/>
</dbReference>
<dbReference type="EMBL" id="JACCFL010000001">
    <property type="protein sequence ID" value="NYJ25163.1"/>
    <property type="molecule type" value="Genomic_DNA"/>
</dbReference>